<name>A0A4T0N5F4_9BASI</name>
<dbReference type="EMBL" id="SPRC01000026">
    <property type="protein sequence ID" value="TIB78409.1"/>
    <property type="molecule type" value="Genomic_DNA"/>
</dbReference>
<dbReference type="AlphaFoldDB" id="A0A4T0N5F4"/>
<evidence type="ECO:0000313" key="5">
    <source>
        <dbReference type="Proteomes" id="UP000305362"/>
    </source>
</evidence>
<comment type="caution">
    <text evidence="4">The sequence shown here is derived from an EMBL/GenBank/DDBJ whole genome shotgun (WGS) entry which is preliminary data.</text>
</comment>
<evidence type="ECO:0000313" key="3">
    <source>
        <dbReference type="EMBL" id="TIC62198.1"/>
    </source>
</evidence>
<evidence type="ECO:0000313" key="6">
    <source>
        <dbReference type="Proteomes" id="UP000309601"/>
    </source>
</evidence>
<evidence type="ECO:0000313" key="8">
    <source>
        <dbReference type="Proteomes" id="UP000310708"/>
    </source>
</evidence>
<dbReference type="Proteomes" id="UP000310708">
    <property type="component" value="Unassembled WGS sequence"/>
</dbReference>
<proteinExistence type="predicted"/>
<protein>
    <submittedName>
        <fullName evidence="4">Uncharacterized protein</fullName>
    </submittedName>
</protein>
<dbReference type="Proteomes" id="UP000310685">
    <property type="component" value="Unassembled WGS sequence"/>
</dbReference>
<dbReference type="EMBL" id="SPRW01000027">
    <property type="protein sequence ID" value="TIC64534.1"/>
    <property type="molecule type" value="Genomic_DNA"/>
</dbReference>
<dbReference type="Proteomes" id="UP000309601">
    <property type="component" value="Unassembled WGS sequence"/>
</dbReference>
<evidence type="ECO:0000313" key="1">
    <source>
        <dbReference type="EMBL" id="TIB78409.1"/>
    </source>
</evidence>
<dbReference type="EMBL" id="SPRX01000075">
    <property type="protein sequence ID" value="TIC62198.1"/>
    <property type="molecule type" value="Genomic_DNA"/>
</dbReference>
<sequence length="173" mass="19828">MDMDTYQWPVSTNMKLTDSATFIINLNNLPKYISKTVNPTFDIHLTILRNLTGSTIAIITSKDFENGSTEIEVTPISVKAEFSIHDNQSNAYINNNNYYWVDNTFYNQHKHQLGVLEKTDDCISISLLTTLDENIKQLAILLLLSSVIYQERSTRTKKFKWPTIKHKPLAKVG</sequence>
<reference evidence="5 6" key="1">
    <citation type="submission" date="2019-03" db="EMBL/GenBank/DDBJ databases">
        <title>Sequencing 25 genomes of Wallemia mellicola.</title>
        <authorList>
            <person name="Gostincar C."/>
        </authorList>
    </citation>
    <scope>NUCLEOTIDE SEQUENCE [LARGE SCALE GENOMIC DNA]</scope>
    <source>
        <strain evidence="4 6">EXF-1274</strain>
        <strain evidence="2 5">EXF-1277</strain>
        <strain evidence="1 7">EXF-6152</strain>
        <strain evidence="3 8">EXF-757</strain>
    </source>
</reference>
<organism evidence="4 6">
    <name type="scientific">Wallemia mellicola</name>
    <dbReference type="NCBI Taxonomy" id="1708541"/>
    <lineage>
        <taxon>Eukaryota</taxon>
        <taxon>Fungi</taxon>
        <taxon>Dikarya</taxon>
        <taxon>Basidiomycota</taxon>
        <taxon>Wallemiomycotina</taxon>
        <taxon>Wallemiomycetes</taxon>
        <taxon>Wallemiales</taxon>
        <taxon>Wallemiaceae</taxon>
        <taxon>Wallemia</taxon>
    </lineage>
</organism>
<gene>
    <name evidence="3" type="ORF">E3Q01_04074</name>
    <name evidence="4" type="ORF">E3Q02_02559</name>
    <name evidence="2" type="ORF">E3Q03_04044</name>
    <name evidence="1" type="ORF">E3Q22_02574</name>
</gene>
<dbReference type="EMBL" id="SPRV01000072">
    <property type="protein sequence ID" value="TIC59077.1"/>
    <property type="molecule type" value="Genomic_DNA"/>
</dbReference>
<accession>A0A4T0N5F4</accession>
<evidence type="ECO:0000313" key="2">
    <source>
        <dbReference type="EMBL" id="TIC59077.1"/>
    </source>
</evidence>
<evidence type="ECO:0000313" key="4">
    <source>
        <dbReference type="EMBL" id="TIC64534.1"/>
    </source>
</evidence>
<dbReference type="OrthoDB" id="3348088at2759"/>
<evidence type="ECO:0000313" key="7">
    <source>
        <dbReference type="Proteomes" id="UP000310685"/>
    </source>
</evidence>
<dbReference type="OMA" id="HISTTIY"/>
<dbReference type="Proteomes" id="UP000305362">
    <property type="component" value="Unassembled WGS sequence"/>
</dbReference>